<feature type="region of interest" description="Disordered" evidence="13">
    <location>
        <begin position="719"/>
        <end position="828"/>
    </location>
</feature>
<evidence type="ECO:0000256" key="5">
    <source>
        <dbReference type="ARBA" id="ARBA00022553"/>
    </source>
</evidence>
<feature type="compositionally biased region" description="Basic and acidic residues" evidence="13">
    <location>
        <begin position="249"/>
        <end position="259"/>
    </location>
</feature>
<feature type="compositionally biased region" description="Low complexity" evidence="13">
    <location>
        <begin position="1294"/>
        <end position="1306"/>
    </location>
</feature>
<protein>
    <recommendedName>
        <fullName evidence="3">AF4/FMR2 family member lilli</fullName>
    </recommendedName>
    <alternativeName>
        <fullName evidence="12">Protein lilliputian</fullName>
    </alternativeName>
</protein>
<evidence type="ECO:0000256" key="4">
    <source>
        <dbReference type="ARBA" id="ARBA00022473"/>
    </source>
</evidence>
<feature type="region of interest" description="Disordered" evidence="13">
    <location>
        <begin position="403"/>
        <end position="696"/>
    </location>
</feature>
<feature type="compositionally biased region" description="Acidic residues" evidence="13">
    <location>
        <begin position="684"/>
        <end position="693"/>
    </location>
</feature>
<feature type="compositionally biased region" description="Polar residues" evidence="13">
    <location>
        <begin position="727"/>
        <end position="745"/>
    </location>
</feature>
<keyword evidence="5" id="KW-0597">Phosphoprotein</keyword>
<feature type="compositionally biased region" description="Low complexity" evidence="13">
    <location>
        <begin position="209"/>
        <end position="220"/>
    </location>
</feature>
<feature type="compositionally biased region" description="Acidic residues" evidence="13">
    <location>
        <begin position="403"/>
        <end position="414"/>
    </location>
</feature>
<feature type="compositionally biased region" description="Polar residues" evidence="13">
    <location>
        <begin position="1052"/>
        <end position="1066"/>
    </location>
</feature>
<feature type="compositionally biased region" description="Basic and acidic residues" evidence="13">
    <location>
        <begin position="16"/>
        <end position="34"/>
    </location>
</feature>
<feature type="compositionally biased region" description="Low complexity" evidence="13">
    <location>
        <begin position="973"/>
        <end position="987"/>
    </location>
</feature>
<evidence type="ECO:0000313" key="15">
    <source>
        <dbReference type="EMBL" id="OWF45281.1"/>
    </source>
</evidence>
<comment type="caution">
    <text evidence="15">The sequence shown here is derived from an EMBL/GenBank/DDBJ whole genome shotgun (WGS) entry which is preliminary data.</text>
</comment>
<feature type="compositionally biased region" description="Basic and acidic residues" evidence="13">
    <location>
        <begin position="1084"/>
        <end position="1094"/>
    </location>
</feature>
<sequence>MSSSRQPSAVSASRADYARMKEAKEQAQRHREAQARSSKMAAKPNDTYRECSNLFPQQPRKVIQRDSVVANALGDHDDAKQFFNSALGVHSYSYPQTPLTEKKRPFPTQPNGKTHQKNPPSAKNLATNVVPVSDPERSALEKSKPSPQKSGSSASRDKTLRDGQLASRRSSGDTSSNRSVSPVKPPSNCKSGANLTPDQSNHDHQNQRSQTSTTSSSSSTVRNESPVRKQTKPPNKPLPQKGGSNSTTEVKKSKIKIEEESNSSKPSNQNVDDAFPRPTVNNKRKPLKLKIEHQGQDPHDVADILQEMKCLDPPVTAILTPRKDEPKFPFPVQQIDNHAIQPFRKKPEKLLEPILDKLTDKTSEKDKVQEKVCEEIKPRPTDIIPSKPAISRRISIQNGGFDIADDLDVSEDSDVERLPDNQSPPPTKQRPILGTTRGVGGKVPVKEPRSDPMFTSSSGSSSDESEEESDTSGSDSDSPGSEADNQDEIEKTERPKTPPIKSPPPPQEQKKTSWALGTFMPPTATSSVPTLTSNSLVRSSPYKEDPNNEVIDNILNEFIKPDLKEDGDADDDNDDDDDDDSDNDSDNDTDDSITKIVTKFKNKNVPSNNQANIRNSGKSPGASTVGLGSKHASGKSTSKQTSNKGRPPSDSSKKEKSKKKVPMPHTDQRKKNSKVHKSKAFIDTDSEDEEEEVVVPPTLPAIRMVMDEDDENMEIDVLSVTPEKSVDPNTKFNSKEVSLVSTQLDFHQEKYNRNDSKSKDKKSSSSKSSKKDSKSETKSSGSSSQTKPPKYIRSSSKEKSSKKSRAMKHNQEKDVKEHKVSEAPAPPIAVVAPMKPYEKMNNSNTSFDKNSMNEILEEFGRSDTLLSPLPTVPEKPKIIPSPEKDKDKSKILDALSYKDGRPSIIVRLDWALVSHFIEAKKKSDIIGKRKTSSSDIPVSSSESRKPRLDSESEIAKELIDDELNLGTPESKLDSSFSSHQSSNSVANSHRKLHKKRKSEADHGDVVAGSSKRQKGSSHRSSHHKKTNQDSSQKEKRSHTDDHEWDRKHPARSRSNSGGESQSNVSESSHHNANKHANPIHHKSQPMEEASKSDFDDKEDQLRVPPGGEGQLSSVETLYTINREGDGDVPNHPRRLEDRLDPADVYLSRAKELKHDADNLTDKLAKSLMYTEAVLSFIQCGYAMERDHLSDVFRMYRDTFKLITHICRFRSTNDNSMSEKEKKLAVLSFRIQSLLCQKLFKLKKSEALKFKRVIEEHNKVASKAPPAPSHAPSPHQTNWPRTTGTPSPMSPTPSPSGSVGSNGSLGSCNEVTPSKLGGGVVALSTMSSPGSVSVPHRIHSITQEYLGTVNYLVMGQDFWDQADVAMHEFKDWFAELDEPCGTLTLNSSIADLVLYVQTGLQRLKERLKDT</sequence>
<feature type="compositionally biased region" description="Low complexity" evidence="13">
    <location>
        <begin position="471"/>
        <end position="483"/>
    </location>
</feature>
<name>A0A210Q972_MIZYE</name>
<evidence type="ECO:0000256" key="3">
    <source>
        <dbReference type="ARBA" id="ARBA00021888"/>
    </source>
</evidence>
<feature type="compositionally biased region" description="Polar residues" evidence="13">
    <location>
        <begin position="109"/>
        <end position="127"/>
    </location>
</feature>
<evidence type="ECO:0000259" key="14">
    <source>
        <dbReference type="Pfam" id="PF18876"/>
    </source>
</evidence>
<dbReference type="GO" id="GO:0007366">
    <property type="term" value="P:periodic partitioning by pair rule gene"/>
    <property type="evidence" value="ECO:0007669"/>
    <property type="project" value="UniProtKB-KW"/>
</dbReference>
<feature type="compositionally biased region" description="Basic and acidic residues" evidence="13">
    <location>
        <begin position="874"/>
        <end position="889"/>
    </location>
</feature>
<dbReference type="Proteomes" id="UP000242188">
    <property type="component" value="Unassembled WGS sequence"/>
</dbReference>
<feature type="region of interest" description="Disordered" evidence="13">
    <location>
        <begin position="91"/>
        <end position="286"/>
    </location>
</feature>
<feature type="compositionally biased region" description="Basic residues" evidence="13">
    <location>
        <begin position="1011"/>
        <end position="1025"/>
    </location>
</feature>
<dbReference type="PANTHER" id="PTHR10528:SF17">
    <property type="entry name" value="AF4_FMR2 FAMILY MEMBER LILLI"/>
    <property type="match status" value="1"/>
</dbReference>
<evidence type="ECO:0000256" key="7">
    <source>
        <dbReference type="ARBA" id="ARBA00023015"/>
    </source>
</evidence>
<feature type="region of interest" description="Disordered" evidence="13">
    <location>
        <begin position="320"/>
        <end position="344"/>
    </location>
</feature>
<feature type="region of interest" description="Disordered" evidence="13">
    <location>
        <begin position="1"/>
        <end position="59"/>
    </location>
</feature>
<feature type="domain" description="AF4/FMR2 C-terminal homology" evidence="14">
    <location>
        <begin position="1134"/>
        <end position="1406"/>
    </location>
</feature>
<feature type="compositionally biased region" description="Basic and acidic residues" evidence="13">
    <location>
        <begin position="809"/>
        <end position="821"/>
    </location>
</feature>
<comment type="subcellular location">
    <subcellularLocation>
        <location evidence="1">Nucleus</location>
    </subcellularLocation>
</comment>
<accession>A0A210Q972</accession>
<comment type="similarity">
    <text evidence="2">Belongs to the AF4 family.</text>
</comment>
<feature type="compositionally biased region" description="Basic and acidic residues" evidence="13">
    <location>
        <begin position="746"/>
        <end position="777"/>
    </location>
</feature>
<feature type="compositionally biased region" description="Polar residues" evidence="13">
    <location>
        <begin position="634"/>
        <end position="644"/>
    </location>
</feature>
<dbReference type="EMBL" id="NEDP02004526">
    <property type="protein sequence ID" value="OWF45281.1"/>
    <property type="molecule type" value="Genomic_DNA"/>
</dbReference>
<feature type="compositionally biased region" description="Pro residues" evidence="13">
    <location>
        <begin position="497"/>
        <end position="507"/>
    </location>
</feature>
<evidence type="ECO:0000256" key="12">
    <source>
        <dbReference type="ARBA" id="ARBA00032149"/>
    </source>
</evidence>
<keyword evidence="6" id="KW-0562">Pair-rule protein</keyword>
<feature type="compositionally biased region" description="Polar residues" evidence="13">
    <location>
        <begin position="604"/>
        <end position="622"/>
    </location>
</feature>
<keyword evidence="8" id="KW-0238">DNA-binding</keyword>
<dbReference type="OrthoDB" id="6382204at2759"/>
<dbReference type="InterPro" id="IPR043640">
    <property type="entry name" value="AF4/FMR2_CHD"/>
</dbReference>
<feature type="compositionally biased region" description="Low complexity" evidence="13">
    <location>
        <begin position="1"/>
        <end position="15"/>
    </location>
</feature>
<evidence type="ECO:0000256" key="11">
    <source>
        <dbReference type="ARBA" id="ARBA00024653"/>
    </source>
</evidence>
<feature type="compositionally biased region" description="Basic residues" evidence="13">
    <location>
        <begin position="1071"/>
        <end position="1083"/>
    </location>
</feature>
<evidence type="ECO:0000256" key="9">
    <source>
        <dbReference type="ARBA" id="ARBA00023163"/>
    </source>
</evidence>
<dbReference type="STRING" id="6573.A0A210Q972"/>
<dbReference type="PANTHER" id="PTHR10528">
    <property type="entry name" value="AF4/FMR2 FAMILY MEMBER"/>
    <property type="match status" value="1"/>
</dbReference>
<reference evidence="15 16" key="1">
    <citation type="journal article" date="2017" name="Nat. Ecol. Evol.">
        <title>Scallop genome provides insights into evolution of bilaterian karyotype and development.</title>
        <authorList>
            <person name="Wang S."/>
            <person name="Zhang J."/>
            <person name="Jiao W."/>
            <person name="Li J."/>
            <person name="Xun X."/>
            <person name="Sun Y."/>
            <person name="Guo X."/>
            <person name="Huan P."/>
            <person name="Dong B."/>
            <person name="Zhang L."/>
            <person name="Hu X."/>
            <person name="Sun X."/>
            <person name="Wang J."/>
            <person name="Zhao C."/>
            <person name="Wang Y."/>
            <person name="Wang D."/>
            <person name="Huang X."/>
            <person name="Wang R."/>
            <person name="Lv J."/>
            <person name="Li Y."/>
            <person name="Zhang Z."/>
            <person name="Liu B."/>
            <person name="Lu W."/>
            <person name="Hui Y."/>
            <person name="Liang J."/>
            <person name="Zhou Z."/>
            <person name="Hou R."/>
            <person name="Li X."/>
            <person name="Liu Y."/>
            <person name="Li H."/>
            <person name="Ning X."/>
            <person name="Lin Y."/>
            <person name="Zhao L."/>
            <person name="Xing Q."/>
            <person name="Dou J."/>
            <person name="Li Y."/>
            <person name="Mao J."/>
            <person name="Guo H."/>
            <person name="Dou H."/>
            <person name="Li T."/>
            <person name="Mu C."/>
            <person name="Jiang W."/>
            <person name="Fu Q."/>
            <person name="Fu X."/>
            <person name="Miao Y."/>
            <person name="Liu J."/>
            <person name="Yu Q."/>
            <person name="Li R."/>
            <person name="Liao H."/>
            <person name="Li X."/>
            <person name="Kong Y."/>
            <person name="Jiang Z."/>
            <person name="Chourrout D."/>
            <person name="Li R."/>
            <person name="Bao Z."/>
        </authorList>
    </citation>
    <scope>NUCLEOTIDE SEQUENCE [LARGE SCALE GENOMIC DNA]</scope>
    <source>
        <strain evidence="15 16">PY_sf001</strain>
    </source>
</reference>
<evidence type="ECO:0000256" key="2">
    <source>
        <dbReference type="ARBA" id="ARBA00007354"/>
    </source>
</evidence>
<keyword evidence="9" id="KW-0804">Transcription</keyword>
<dbReference type="GO" id="GO:0003677">
    <property type="term" value="F:DNA binding"/>
    <property type="evidence" value="ECO:0007669"/>
    <property type="project" value="UniProtKB-KW"/>
</dbReference>
<feature type="compositionally biased region" description="Polar residues" evidence="13">
    <location>
        <begin position="188"/>
        <end position="199"/>
    </location>
</feature>
<evidence type="ECO:0000313" key="16">
    <source>
        <dbReference type="Proteomes" id="UP000242188"/>
    </source>
</evidence>
<gene>
    <name evidence="15" type="ORF">KP79_PYT12728</name>
</gene>
<evidence type="ECO:0000256" key="1">
    <source>
        <dbReference type="ARBA" id="ARBA00004123"/>
    </source>
</evidence>
<feature type="compositionally biased region" description="Basic and acidic residues" evidence="13">
    <location>
        <begin position="134"/>
        <end position="144"/>
    </location>
</feature>
<keyword evidence="4" id="KW-0217">Developmental protein</keyword>
<dbReference type="GO" id="GO:0010468">
    <property type="term" value="P:regulation of gene expression"/>
    <property type="evidence" value="ECO:0007669"/>
    <property type="project" value="InterPro"/>
</dbReference>
<dbReference type="Pfam" id="PF18876">
    <property type="entry name" value="AFF4_CHD"/>
    <property type="match status" value="1"/>
</dbReference>
<evidence type="ECO:0000256" key="8">
    <source>
        <dbReference type="ARBA" id="ARBA00023125"/>
    </source>
</evidence>
<dbReference type="GO" id="GO:0032783">
    <property type="term" value="C:super elongation complex"/>
    <property type="evidence" value="ECO:0007669"/>
    <property type="project" value="TreeGrafter"/>
</dbReference>
<feature type="compositionally biased region" description="Polar residues" evidence="13">
    <location>
        <begin position="523"/>
        <end position="538"/>
    </location>
</feature>
<organism evidence="15 16">
    <name type="scientific">Mizuhopecten yessoensis</name>
    <name type="common">Japanese scallop</name>
    <name type="synonym">Patinopecten yessoensis</name>
    <dbReference type="NCBI Taxonomy" id="6573"/>
    <lineage>
        <taxon>Eukaryota</taxon>
        <taxon>Metazoa</taxon>
        <taxon>Spiralia</taxon>
        <taxon>Lophotrochozoa</taxon>
        <taxon>Mollusca</taxon>
        <taxon>Bivalvia</taxon>
        <taxon>Autobranchia</taxon>
        <taxon>Pteriomorphia</taxon>
        <taxon>Pectinida</taxon>
        <taxon>Pectinoidea</taxon>
        <taxon>Pectinidae</taxon>
        <taxon>Mizuhopecten</taxon>
    </lineage>
</organism>
<feature type="compositionally biased region" description="Basic and acidic residues" evidence="13">
    <location>
        <begin position="1031"/>
        <end position="1047"/>
    </location>
</feature>
<keyword evidence="16" id="KW-1185">Reference proteome</keyword>
<feature type="compositionally biased region" description="Polar residues" evidence="13">
    <location>
        <begin position="167"/>
        <end position="180"/>
    </location>
</feature>
<feature type="compositionally biased region" description="Basic residues" evidence="13">
    <location>
        <begin position="988"/>
        <end position="997"/>
    </location>
</feature>
<feature type="compositionally biased region" description="Low complexity" evidence="13">
    <location>
        <begin position="145"/>
        <end position="154"/>
    </location>
</feature>
<feature type="compositionally biased region" description="Basic and acidic residues" evidence="13">
    <location>
        <begin position="942"/>
        <end position="958"/>
    </location>
</feature>
<feature type="region of interest" description="Disordered" evidence="13">
    <location>
        <begin position="924"/>
        <end position="1114"/>
    </location>
</feature>
<evidence type="ECO:0000256" key="10">
    <source>
        <dbReference type="ARBA" id="ARBA00023242"/>
    </source>
</evidence>
<dbReference type="InterPro" id="IPR007797">
    <property type="entry name" value="AF4/FMR2"/>
</dbReference>
<feature type="compositionally biased region" description="Acidic residues" evidence="13">
    <location>
        <begin position="567"/>
        <end position="591"/>
    </location>
</feature>
<keyword evidence="10" id="KW-0539">Nucleus</keyword>
<keyword evidence="7" id="KW-0805">Transcription regulation</keyword>
<evidence type="ECO:0000256" key="13">
    <source>
        <dbReference type="SAM" id="MobiDB-lite"/>
    </source>
</evidence>
<evidence type="ECO:0000256" key="6">
    <source>
        <dbReference type="ARBA" id="ARBA00022788"/>
    </source>
</evidence>
<feature type="region of interest" description="Disordered" evidence="13">
    <location>
        <begin position="864"/>
        <end position="889"/>
    </location>
</feature>
<proteinExistence type="inferred from homology"/>
<comment type="function">
    <text evidence="11">Has a role in transcriptional regulation. Acts in parallel with the Ras/MAPK and the PI3K/PKB pathways in the control of cell identity and cellular growth. Essential for regulation of the cytoskeleton and cell growth but not for cell proliferation or growth rate. Required specifically for the microtubule-based basal transport of lipid droplets. Plays a partially redundant function downstream of Raf in cell fate specification in the developing eye. Pair-rule protein that regulates embryonic cellularization, gastrulation and segmentation.</text>
</comment>
<feature type="region of interest" description="Disordered" evidence="13">
    <location>
        <begin position="1258"/>
        <end position="1307"/>
    </location>
</feature>